<dbReference type="PROSITE" id="PS50294">
    <property type="entry name" value="WD_REPEATS_REGION"/>
    <property type="match status" value="1"/>
</dbReference>
<name>A0A9D4GXH0_DREPO</name>
<feature type="repeat" description="WD" evidence="1">
    <location>
        <begin position="50"/>
        <end position="81"/>
    </location>
</feature>
<dbReference type="InterPro" id="IPR001680">
    <property type="entry name" value="WD40_rpt"/>
</dbReference>
<proteinExistence type="predicted"/>
<dbReference type="PROSITE" id="PS50082">
    <property type="entry name" value="WD_REPEATS_2"/>
    <property type="match status" value="2"/>
</dbReference>
<evidence type="ECO:0008006" key="5">
    <source>
        <dbReference type="Google" id="ProtNLM"/>
    </source>
</evidence>
<sequence length="278" mass="30101">MRAGWLAGGRAEQASVAWHPINEQMFASGGSDGAVMFWEAGTEKEVGSMEEAHDAIIWDLAWHPLGHVLASASNDHSTKFWTRNRPGDAMRDKYNLNIAIIGPDGEPIDMDTDVQLGEMKTALPGMGLEHGLPPEKEELPGNVMGLEHGLPPEKEELPGNIMGLEHGLPPEKEELPGNVMGLEHSLPPEKEELPGNIMGLEHGLPPEKEELPGNIKGLEHGLPPEKEELPGKIMGLEHGLPPEKEELPGKIMGLEHGLPPEKEELPGNVMGLGTWPST</sequence>
<feature type="repeat" description="WD" evidence="1">
    <location>
        <begin position="6"/>
        <end position="48"/>
    </location>
</feature>
<dbReference type="Pfam" id="PF00400">
    <property type="entry name" value="WD40"/>
    <property type="match status" value="1"/>
</dbReference>
<dbReference type="Gene3D" id="2.130.10.10">
    <property type="entry name" value="YVTN repeat-like/Quinoprotein amine dehydrogenase"/>
    <property type="match status" value="1"/>
</dbReference>
<dbReference type="FunFam" id="2.130.10.10:FF:000085">
    <property type="entry name" value="WD repeat domain 33"/>
    <property type="match status" value="1"/>
</dbReference>
<dbReference type="EMBL" id="JAIWYP010000005">
    <property type="protein sequence ID" value="KAH3823229.1"/>
    <property type="molecule type" value="Genomic_DNA"/>
</dbReference>
<evidence type="ECO:0000256" key="1">
    <source>
        <dbReference type="PROSITE-ProRule" id="PRU00221"/>
    </source>
</evidence>
<evidence type="ECO:0000313" key="4">
    <source>
        <dbReference type="Proteomes" id="UP000828390"/>
    </source>
</evidence>
<gene>
    <name evidence="3" type="ORF">DPMN_125028</name>
</gene>
<accession>A0A9D4GXH0</accession>
<organism evidence="3 4">
    <name type="scientific">Dreissena polymorpha</name>
    <name type="common">Zebra mussel</name>
    <name type="synonym">Mytilus polymorpha</name>
    <dbReference type="NCBI Taxonomy" id="45954"/>
    <lineage>
        <taxon>Eukaryota</taxon>
        <taxon>Metazoa</taxon>
        <taxon>Spiralia</taxon>
        <taxon>Lophotrochozoa</taxon>
        <taxon>Mollusca</taxon>
        <taxon>Bivalvia</taxon>
        <taxon>Autobranchia</taxon>
        <taxon>Heteroconchia</taxon>
        <taxon>Euheterodonta</taxon>
        <taxon>Imparidentia</taxon>
        <taxon>Neoheterodontei</taxon>
        <taxon>Myida</taxon>
        <taxon>Dreissenoidea</taxon>
        <taxon>Dreissenidae</taxon>
        <taxon>Dreissena</taxon>
    </lineage>
</organism>
<dbReference type="InterPro" id="IPR015943">
    <property type="entry name" value="WD40/YVTN_repeat-like_dom_sf"/>
</dbReference>
<feature type="region of interest" description="Disordered" evidence="2">
    <location>
        <begin position="234"/>
        <end position="278"/>
    </location>
</feature>
<dbReference type="InterPro" id="IPR045245">
    <property type="entry name" value="Pfs2-like"/>
</dbReference>
<evidence type="ECO:0000313" key="3">
    <source>
        <dbReference type="EMBL" id="KAH3823229.1"/>
    </source>
</evidence>
<evidence type="ECO:0000256" key="2">
    <source>
        <dbReference type="SAM" id="MobiDB-lite"/>
    </source>
</evidence>
<dbReference type="Proteomes" id="UP000828390">
    <property type="component" value="Unassembled WGS sequence"/>
</dbReference>
<keyword evidence="4" id="KW-1185">Reference proteome</keyword>
<dbReference type="GO" id="GO:0031124">
    <property type="term" value="P:mRNA 3'-end processing"/>
    <property type="evidence" value="ECO:0007669"/>
    <property type="project" value="InterPro"/>
</dbReference>
<dbReference type="SMART" id="SM00320">
    <property type="entry name" value="WD40"/>
    <property type="match status" value="2"/>
</dbReference>
<protein>
    <recommendedName>
        <fullName evidence="5">Pre-mRNA 3' end processing protein WDR33</fullName>
    </recommendedName>
</protein>
<dbReference type="AlphaFoldDB" id="A0A9D4GXH0"/>
<keyword evidence="1" id="KW-0853">WD repeat</keyword>
<reference evidence="3" key="1">
    <citation type="journal article" date="2019" name="bioRxiv">
        <title>The Genome of the Zebra Mussel, Dreissena polymorpha: A Resource for Invasive Species Research.</title>
        <authorList>
            <person name="McCartney M.A."/>
            <person name="Auch B."/>
            <person name="Kono T."/>
            <person name="Mallez S."/>
            <person name="Zhang Y."/>
            <person name="Obille A."/>
            <person name="Becker A."/>
            <person name="Abrahante J.E."/>
            <person name="Garbe J."/>
            <person name="Badalamenti J.P."/>
            <person name="Herman A."/>
            <person name="Mangelson H."/>
            <person name="Liachko I."/>
            <person name="Sullivan S."/>
            <person name="Sone E.D."/>
            <person name="Koren S."/>
            <person name="Silverstein K.A.T."/>
            <person name="Beckman K.B."/>
            <person name="Gohl D.M."/>
        </authorList>
    </citation>
    <scope>NUCLEOTIDE SEQUENCE</scope>
    <source>
        <strain evidence="3">Duluth1</strain>
        <tissue evidence="3">Whole animal</tissue>
    </source>
</reference>
<dbReference type="InterPro" id="IPR036322">
    <property type="entry name" value="WD40_repeat_dom_sf"/>
</dbReference>
<dbReference type="PANTHER" id="PTHR22836">
    <property type="entry name" value="WD40 REPEAT PROTEIN"/>
    <property type="match status" value="1"/>
</dbReference>
<dbReference type="SUPFAM" id="SSF50978">
    <property type="entry name" value="WD40 repeat-like"/>
    <property type="match status" value="1"/>
</dbReference>
<reference evidence="3" key="2">
    <citation type="submission" date="2020-11" db="EMBL/GenBank/DDBJ databases">
        <authorList>
            <person name="McCartney M.A."/>
            <person name="Auch B."/>
            <person name="Kono T."/>
            <person name="Mallez S."/>
            <person name="Becker A."/>
            <person name="Gohl D.M."/>
            <person name="Silverstein K.A.T."/>
            <person name="Koren S."/>
            <person name="Bechman K.B."/>
            <person name="Herman A."/>
            <person name="Abrahante J.E."/>
            <person name="Garbe J."/>
        </authorList>
    </citation>
    <scope>NUCLEOTIDE SEQUENCE</scope>
    <source>
        <strain evidence="3">Duluth1</strain>
        <tissue evidence="3">Whole animal</tissue>
    </source>
</reference>
<dbReference type="GO" id="GO:0005847">
    <property type="term" value="C:mRNA cleavage and polyadenylation specificity factor complex"/>
    <property type="evidence" value="ECO:0007669"/>
    <property type="project" value="TreeGrafter"/>
</dbReference>
<dbReference type="PANTHER" id="PTHR22836:SF0">
    <property type="entry name" value="PRE-MRNA 3' END PROCESSING PROTEIN WDR33"/>
    <property type="match status" value="1"/>
</dbReference>
<comment type="caution">
    <text evidence="3">The sequence shown here is derived from an EMBL/GenBank/DDBJ whole genome shotgun (WGS) entry which is preliminary data.</text>
</comment>